<dbReference type="PROSITE" id="PS50102">
    <property type="entry name" value="RRM"/>
    <property type="match status" value="1"/>
</dbReference>
<feature type="compositionally biased region" description="Basic and acidic residues" evidence="8">
    <location>
        <begin position="148"/>
        <end position="175"/>
    </location>
</feature>
<feature type="compositionally biased region" description="Basic residues" evidence="8">
    <location>
        <begin position="439"/>
        <end position="461"/>
    </location>
</feature>
<dbReference type="SMART" id="SM00361">
    <property type="entry name" value="RRM_1"/>
    <property type="match status" value="1"/>
</dbReference>
<dbReference type="AlphaFoldDB" id="A0A0B6ZKG1"/>
<feature type="region of interest" description="Disordered" evidence="8">
    <location>
        <begin position="148"/>
        <end position="470"/>
    </location>
</feature>
<feature type="domain" description="C3H1-type" evidence="10">
    <location>
        <begin position="102"/>
        <end position="129"/>
    </location>
</feature>
<feature type="domain" description="RRM" evidence="9">
    <location>
        <begin position="8"/>
        <end position="100"/>
    </location>
</feature>
<reference evidence="11" key="1">
    <citation type="submission" date="2014-12" db="EMBL/GenBank/DDBJ databases">
        <title>Insight into the proteome of Arion vulgaris.</title>
        <authorList>
            <person name="Aradska J."/>
            <person name="Bulat T."/>
            <person name="Smidak R."/>
            <person name="Sarate P."/>
            <person name="Gangsoo J."/>
            <person name="Sialana F."/>
            <person name="Bilban M."/>
            <person name="Lubec G."/>
        </authorList>
    </citation>
    <scope>NUCLEOTIDE SEQUENCE</scope>
    <source>
        <tissue evidence="11">Skin</tissue>
    </source>
</reference>
<feature type="compositionally biased region" description="Basic and acidic residues" evidence="8">
    <location>
        <begin position="245"/>
        <end position="261"/>
    </location>
</feature>
<dbReference type="GO" id="GO:0003723">
    <property type="term" value="F:RNA binding"/>
    <property type="evidence" value="ECO:0007669"/>
    <property type="project" value="UniProtKB-UniRule"/>
</dbReference>
<dbReference type="PROSITE" id="PS50103">
    <property type="entry name" value="ZF_C3H1"/>
    <property type="match status" value="1"/>
</dbReference>
<proteinExistence type="predicted"/>
<feature type="compositionally biased region" description="Basic residues" evidence="8">
    <location>
        <begin position="286"/>
        <end position="330"/>
    </location>
</feature>
<dbReference type="InterPro" id="IPR003954">
    <property type="entry name" value="RRM_euk-type"/>
</dbReference>
<dbReference type="PANTHER" id="PTHR12620">
    <property type="entry name" value="U2 SNRNP AUXILIARY FACTOR, SMALL SUBUNIT"/>
    <property type="match status" value="1"/>
</dbReference>
<dbReference type="SUPFAM" id="SSF54928">
    <property type="entry name" value="RNA-binding domain, RBD"/>
    <property type="match status" value="1"/>
</dbReference>
<evidence type="ECO:0000256" key="7">
    <source>
        <dbReference type="PROSITE-ProRule" id="PRU00723"/>
    </source>
</evidence>
<organism evidence="11">
    <name type="scientific">Arion vulgaris</name>
    <dbReference type="NCBI Taxonomy" id="1028688"/>
    <lineage>
        <taxon>Eukaryota</taxon>
        <taxon>Metazoa</taxon>
        <taxon>Spiralia</taxon>
        <taxon>Lophotrochozoa</taxon>
        <taxon>Mollusca</taxon>
        <taxon>Gastropoda</taxon>
        <taxon>Heterobranchia</taxon>
        <taxon>Euthyneura</taxon>
        <taxon>Panpulmonata</taxon>
        <taxon>Eupulmonata</taxon>
        <taxon>Stylommatophora</taxon>
        <taxon>Helicina</taxon>
        <taxon>Arionoidea</taxon>
        <taxon>Arionidae</taxon>
        <taxon>Arion</taxon>
    </lineage>
</organism>
<dbReference type="InterPro" id="IPR035979">
    <property type="entry name" value="RBD_domain_sf"/>
</dbReference>
<dbReference type="Pfam" id="PF00076">
    <property type="entry name" value="RRM_1"/>
    <property type="match status" value="1"/>
</dbReference>
<dbReference type="EMBL" id="HACG01022249">
    <property type="protein sequence ID" value="CEK69114.1"/>
    <property type="molecule type" value="Transcribed_RNA"/>
</dbReference>
<dbReference type="Gene3D" id="3.30.70.330">
    <property type="match status" value="1"/>
</dbReference>
<feature type="compositionally biased region" description="Low complexity" evidence="8">
    <location>
        <begin position="276"/>
        <end position="285"/>
    </location>
</feature>
<protein>
    <recommendedName>
        <fullName evidence="12">C3H1-type domain-containing protein</fullName>
    </recommendedName>
</protein>
<dbReference type="GO" id="GO:0008270">
    <property type="term" value="F:zinc ion binding"/>
    <property type="evidence" value="ECO:0007669"/>
    <property type="project" value="UniProtKB-KW"/>
</dbReference>
<dbReference type="InterPro" id="IPR012677">
    <property type="entry name" value="Nucleotide-bd_a/b_plait_sf"/>
</dbReference>
<gene>
    <name evidence="11" type="primary">ORF68979</name>
</gene>
<evidence type="ECO:0000259" key="9">
    <source>
        <dbReference type="PROSITE" id="PS50102"/>
    </source>
</evidence>
<evidence type="ECO:0000256" key="5">
    <source>
        <dbReference type="ARBA" id="ARBA00022884"/>
    </source>
</evidence>
<keyword evidence="3 7" id="KW-0863">Zinc-finger</keyword>
<sequence>MFSSFQLEQSIVDNVDTDISLEYDDNELFQSFKEFYEDVVIEFKKAGTVVQFKVCCNCEPHLRGNVYVQYKRETAAQKAYEMFNARWYGGRQLTCVFVNIESWKSAICGLAFKKRCPKGKSCNFLHVFRNPGGEYMDMDLDRQLTDRYSRHGERASNNLDRRDSHRDRYRRDSVRSHRSRQKSNSKSPDRGSRVKHRSRSRSQSRSSRVHRRSRSPSAVSKSRSSGRNRRSVSQSPDRTHRSHSRSPDRGHRLRSRSPDRTRRSRSRSPNRHHISRSSSRFSRSYYKSKSRSPTRSSRSHYRSKSRSPNKLSRSHHRLRSTSPSRRHKSRKSESRSPKRNSDLQSRRSRSNSIPSSDSSPSYHTSSSANTDSHFNKNGRDESLKQRHNESSLKRPRTRSISPAVANRRNSRSPLHGRSRSKSNSSSSSSPSSSSSKSHVNYKKKVKHVKDHSLKKHTKKKKSDSDLPQNEEYEYVELTKETIAS</sequence>
<dbReference type="GO" id="GO:0000398">
    <property type="term" value="P:mRNA splicing, via spliceosome"/>
    <property type="evidence" value="ECO:0007669"/>
    <property type="project" value="InterPro"/>
</dbReference>
<feature type="compositionally biased region" description="Basic residues" evidence="8">
    <location>
        <begin position="408"/>
        <end position="420"/>
    </location>
</feature>
<feature type="compositionally biased region" description="Basic and acidic residues" evidence="8">
    <location>
        <begin position="373"/>
        <end position="392"/>
    </location>
</feature>
<keyword evidence="1 7" id="KW-0479">Metal-binding</keyword>
<dbReference type="InterPro" id="IPR000504">
    <property type="entry name" value="RRM_dom"/>
</dbReference>
<evidence type="ECO:0000256" key="8">
    <source>
        <dbReference type="SAM" id="MobiDB-lite"/>
    </source>
</evidence>
<evidence type="ECO:0000256" key="3">
    <source>
        <dbReference type="ARBA" id="ARBA00022771"/>
    </source>
</evidence>
<evidence type="ECO:0008006" key="12">
    <source>
        <dbReference type="Google" id="ProtNLM"/>
    </source>
</evidence>
<name>A0A0B6ZKG1_9EUPU</name>
<dbReference type="GO" id="GO:0089701">
    <property type="term" value="C:U2AF complex"/>
    <property type="evidence" value="ECO:0007669"/>
    <property type="project" value="InterPro"/>
</dbReference>
<evidence type="ECO:0000259" key="10">
    <source>
        <dbReference type="PROSITE" id="PS50103"/>
    </source>
</evidence>
<feature type="compositionally biased region" description="Basic residues" evidence="8">
    <location>
        <begin position="262"/>
        <end position="275"/>
    </location>
</feature>
<keyword evidence="5 6" id="KW-0694">RNA-binding</keyword>
<feature type="compositionally biased region" description="Basic residues" evidence="8">
    <location>
        <begin position="193"/>
        <end position="214"/>
    </location>
</feature>
<feature type="zinc finger region" description="C3H1-type" evidence="7">
    <location>
        <begin position="102"/>
        <end position="129"/>
    </location>
</feature>
<evidence type="ECO:0000256" key="4">
    <source>
        <dbReference type="ARBA" id="ARBA00022833"/>
    </source>
</evidence>
<evidence type="ECO:0000313" key="11">
    <source>
        <dbReference type="EMBL" id="CEK69114.1"/>
    </source>
</evidence>
<dbReference type="InterPro" id="IPR009145">
    <property type="entry name" value="U2AF_small"/>
</dbReference>
<evidence type="ECO:0000256" key="6">
    <source>
        <dbReference type="PROSITE-ProRule" id="PRU00176"/>
    </source>
</evidence>
<evidence type="ECO:0000256" key="1">
    <source>
        <dbReference type="ARBA" id="ARBA00022723"/>
    </source>
</evidence>
<feature type="compositionally biased region" description="Basic and acidic residues" evidence="8">
    <location>
        <begin position="331"/>
        <end position="345"/>
    </location>
</feature>
<accession>A0A0B6ZKG1</accession>
<dbReference type="PRINTS" id="PR01848">
    <property type="entry name" value="U2AUXFACTOR"/>
</dbReference>
<keyword evidence="4 7" id="KW-0862">Zinc</keyword>
<dbReference type="InterPro" id="IPR000571">
    <property type="entry name" value="Znf_CCCH"/>
</dbReference>
<dbReference type="CDD" id="cd12540">
    <property type="entry name" value="RRM_U2AFBPL"/>
    <property type="match status" value="1"/>
</dbReference>
<evidence type="ECO:0000256" key="2">
    <source>
        <dbReference type="ARBA" id="ARBA00022737"/>
    </source>
</evidence>
<keyword evidence="2" id="KW-0677">Repeat</keyword>
<feature type="compositionally biased region" description="Low complexity" evidence="8">
    <location>
        <begin position="350"/>
        <end position="367"/>
    </location>
</feature>
<feature type="compositionally biased region" description="Low complexity" evidence="8">
    <location>
        <begin position="421"/>
        <end position="438"/>
    </location>
</feature>